<accession>A0ABX2VVP3</accession>
<keyword evidence="2" id="KW-1185">Reference proteome</keyword>
<protein>
    <submittedName>
        <fullName evidence="1">Uncharacterized protein</fullName>
    </submittedName>
</protein>
<dbReference type="Proteomes" id="UP000002039">
    <property type="component" value="Unassembled WGS sequence"/>
</dbReference>
<evidence type="ECO:0000313" key="2">
    <source>
        <dbReference type="Proteomes" id="UP000002039"/>
    </source>
</evidence>
<reference evidence="2" key="1">
    <citation type="journal article" date="2015" name="PLoS Genet.">
        <title>The dynamic genome and transcriptome of the human fungal pathogen Blastomyces and close relative Emmonsia.</title>
        <authorList>
            <person name="Munoz J.F."/>
            <person name="Gauthier G.M."/>
            <person name="Desjardins C.A."/>
            <person name="Gallo J.E."/>
            <person name="Holder J."/>
            <person name="Sullivan T.D."/>
            <person name="Marty A.J."/>
            <person name="Carmen J.C."/>
            <person name="Chen Z."/>
            <person name="Ding L."/>
            <person name="Gujja S."/>
            <person name="Magrini V."/>
            <person name="Misas E."/>
            <person name="Mitreva M."/>
            <person name="Priest M."/>
            <person name="Saif S."/>
            <person name="Whiston E.A."/>
            <person name="Young S."/>
            <person name="Zeng Q."/>
            <person name="Goldman W.E."/>
            <person name="Mardis E.R."/>
            <person name="Taylor J.W."/>
            <person name="McEwen J.G."/>
            <person name="Clay O.K."/>
            <person name="Klein B.S."/>
            <person name="Cuomo C.A."/>
        </authorList>
    </citation>
    <scope>NUCLEOTIDE SEQUENCE [LARGE SCALE GENOMIC DNA]</scope>
    <source>
        <strain evidence="2">ER-3 / ATCC MYA-2586</strain>
    </source>
</reference>
<evidence type="ECO:0000313" key="1">
    <source>
        <dbReference type="EMBL" id="OAT01197.1"/>
    </source>
</evidence>
<dbReference type="RefSeq" id="XP_045280924.1">
    <property type="nucleotide sequence ID" value="XM_045426141.1"/>
</dbReference>
<name>A0ABX2VVP3_AJEDR</name>
<organism evidence="1 2">
    <name type="scientific">Ajellomyces dermatitidis (strain ER-3 / ATCC MYA-2586)</name>
    <name type="common">Blastomyces dermatitidis</name>
    <dbReference type="NCBI Taxonomy" id="559297"/>
    <lineage>
        <taxon>Eukaryota</taxon>
        <taxon>Fungi</taxon>
        <taxon>Dikarya</taxon>
        <taxon>Ascomycota</taxon>
        <taxon>Pezizomycotina</taxon>
        <taxon>Eurotiomycetes</taxon>
        <taxon>Eurotiomycetidae</taxon>
        <taxon>Onygenales</taxon>
        <taxon>Ajellomycetaceae</taxon>
        <taxon>Blastomyces</taxon>
    </lineage>
</organism>
<dbReference type="GeneID" id="69031854"/>
<sequence>MTNLAEVINVSACFMKSHKDFFNRHLYISKDVIFQKDLYLADSLISTTLHNLKVLLNAACKVAVAIPSETPGLLTAACQETAVISDSSIDNLFIDEKIQPELQNTLNFSELTVESDDSLTSIRNITTVEKASVRDSLEDLLTDSEITALLILKNLTHIKAFME</sequence>
<proteinExistence type="predicted"/>
<dbReference type="EMBL" id="EQ999976">
    <property type="protein sequence ID" value="OAT01197.1"/>
    <property type="molecule type" value="Genomic_DNA"/>
</dbReference>
<gene>
    <name evidence="1" type="ORF">BDCG_16962</name>
</gene>